<dbReference type="GO" id="GO:0009378">
    <property type="term" value="F:four-way junction helicase activity"/>
    <property type="evidence" value="ECO:0007669"/>
    <property type="project" value="InterPro"/>
</dbReference>
<dbReference type="NCBIfam" id="NF000868">
    <property type="entry name" value="PRK00080.1"/>
    <property type="match status" value="1"/>
</dbReference>
<dbReference type="CDD" id="cd00009">
    <property type="entry name" value="AAA"/>
    <property type="match status" value="1"/>
</dbReference>
<dbReference type="GO" id="GO:0006310">
    <property type="term" value="P:DNA recombination"/>
    <property type="evidence" value="ECO:0007669"/>
    <property type="project" value="UniProtKB-UniRule"/>
</dbReference>
<evidence type="ECO:0000256" key="4">
    <source>
        <dbReference type="ARBA" id="ARBA00022801"/>
    </source>
</evidence>
<dbReference type="EC" id="3.6.4.-" evidence="9"/>
<feature type="binding site" evidence="9">
    <location>
        <position position="68"/>
    </location>
    <ligand>
        <name>ATP</name>
        <dbReference type="ChEBI" id="CHEBI:30616"/>
    </ligand>
</feature>
<keyword evidence="8 9" id="KW-0234">DNA repair</keyword>
<feature type="region of interest" description="Small ATPAse domain (RuvB-S)" evidence="9">
    <location>
        <begin position="183"/>
        <end position="253"/>
    </location>
</feature>
<keyword evidence="4 9" id="KW-0378">Hydrolase</keyword>
<dbReference type="PANTHER" id="PTHR42848">
    <property type="match status" value="1"/>
</dbReference>
<dbReference type="PANTHER" id="PTHR42848:SF1">
    <property type="entry name" value="HOLLIDAY JUNCTION BRANCH MIGRATION COMPLEX SUBUNIT RUVB"/>
    <property type="match status" value="1"/>
</dbReference>
<dbReference type="GO" id="GO:0048476">
    <property type="term" value="C:Holliday junction resolvase complex"/>
    <property type="evidence" value="ECO:0007669"/>
    <property type="project" value="UniProtKB-UniRule"/>
</dbReference>
<evidence type="ECO:0000256" key="9">
    <source>
        <dbReference type="HAMAP-Rule" id="MF_00016"/>
    </source>
</evidence>
<dbReference type="GO" id="GO:0006281">
    <property type="term" value="P:DNA repair"/>
    <property type="evidence" value="ECO:0007669"/>
    <property type="project" value="UniProtKB-UniRule"/>
</dbReference>
<reference evidence="12" key="1">
    <citation type="submission" date="2017-05" db="EMBL/GenBank/DDBJ databases">
        <authorList>
            <person name="Rodrigo-Torres L."/>
            <person name="Arahal R. D."/>
            <person name="Lucena T."/>
        </authorList>
    </citation>
    <scope>NUCLEOTIDE SEQUENCE [LARGE SCALE GENOMIC DNA]</scope>
    <source>
        <strain evidence="12">CECT 8868</strain>
    </source>
</reference>
<comment type="subunit">
    <text evidence="9">Homohexamer. Forms an RuvA(8)-RuvB(12)-Holliday junction (HJ) complex. HJ DNA is sandwiched between 2 RuvA tetramers; dsDNA enters through RuvA and exits via RuvB. An RuvB hexamer assembles on each DNA strand where it exits the tetramer. Each RuvB hexamer is contacted by two RuvA subunits (via domain III) on 2 adjacent RuvB subunits; this complex drives branch migration. In the full resolvosome a probable DNA-RuvA(4)-RuvB(12)-RuvC(2) complex forms which resolves the HJ.</text>
</comment>
<comment type="function">
    <text evidence="9">The RuvA-RuvB-RuvC complex processes Holliday junction (HJ) DNA during genetic recombination and DNA repair, while the RuvA-RuvB complex plays an important role in the rescue of blocked DNA replication forks via replication fork reversal (RFR). RuvA specifically binds to HJ cruciform DNA, conferring on it an open structure. The RuvB hexamer acts as an ATP-dependent pump, pulling dsDNA into and through the RuvAB complex. RuvB forms 2 homohexamers on either side of HJ DNA bound by 1 or 2 RuvA tetramers; 4 subunits per hexamer contact DNA at a time. Coordinated motions by a converter formed by DNA-disengaged RuvB subunits stimulates ATP hydrolysis and nucleotide exchange. Immobilization of the converter enables RuvB to convert the ATP-contained energy into a lever motion, pulling 2 nucleotides of DNA out of the RuvA tetramer per ATP hydrolyzed, thus driving DNA branch migration. The RuvB motors rotate together with the DNA substrate, which together with the progressing nucleotide cycle form the mechanistic basis for DNA recombination by continuous HJ branch migration. Branch migration allows RuvC to scan DNA until it finds its consensus sequence, where it cleaves and resolves cruciform DNA.</text>
</comment>
<feature type="binding site" evidence="9">
    <location>
        <position position="172"/>
    </location>
    <ligand>
        <name>ATP</name>
        <dbReference type="ChEBI" id="CHEBI:30616"/>
    </ligand>
</feature>
<dbReference type="Gene3D" id="1.10.10.10">
    <property type="entry name" value="Winged helix-like DNA-binding domain superfamily/Winged helix DNA-binding domain"/>
    <property type="match status" value="1"/>
</dbReference>
<keyword evidence="2 9" id="KW-0547">Nucleotide-binding</keyword>
<dbReference type="NCBIfam" id="TIGR00635">
    <property type="entry name" value="ruvB"/>
    <property type="match status" value="1"/>
</dbReference>
<dbReference type="InterPro" id="IPR004605">
    <property type="entry name" value="DNA_helicase_Holl-junc_RuvB"/>
</dbReference>
<feature type="binding site" evidence="9">
    <location>
        <position position="63"/>
    </location>
    <ligand>
        <name>ATP</name>
        <dbReference type="ChEBI" id="CHEBI:30616"/>
    </ligand>
</feature>
<feature type="binding site" evidence="9">
    <location>
        <position position="182"/>
    </location>
    <ligand>
        <name>ATP</name>
        <dbReference type="ChEBI" id="CHEBI:30616"/>
    </ligand>
</feature>
<evidence type="ECO:0000259" key="10">
    <source>
        <dbReference type="SMART" id="SM00382"/>
    </source>
</evidence>
<evidence type="ECO:0000256" key="1">
    <source>
        <dbReference type="ARBA" id="ARBA00022490"/>
    </source>
</evidence>
<evidence type="ECO:0000256" key="7">
    <source>
        <dbReference type="ARBA" id="ARBA00023172"/>
    </source>
</evidence>
<dbReference type="SUPFAM" id="SSF46785">
    <property type="entry name" value="Winged helix' DNA-binding domain"/>
    <property type="match status" value="1"/>
</dbReference>
<dbReference type="RefSeq" id="WP_093995666.1">
    <property type="nucleotide sequence ID" value="NZ_FXYD01000002.1"/>
</dbReference>
<dbReference type="EMBL" id="FXYD01000002">
    <property type="protein sequence ID" value="SMX36979.1"/>
    <property type="molecule type" value="Genomic_DNA"/>
</dbReference>
<dbReference type="GO" id="GO:0016887">
    <property type="term" value="F:ATP hydrolysis activity"/>
    <property type="evidence" value="ECO:0007669"/>
    <property type="project" value="RHEA"/>
</dbReference>
<dbReference type="Pfam" id="PF05496">
    <property type="entry name" value="RuvB_N"/>
    <property type="match status" value="1"/>
</dbReference>
<dbReference type="InterPro" id="IPR027417">
    <property type="entry name" value="P-loop_NTPase"/>
</dbReference>
<keyword evidence="6 9" id="KW-0238">DNA-binding</keyword>
<dbReference type="InterPro" id="IPR036390">
    <property type="entry name" value="WH_DNA-bd_sf"/>
</dbReference>
<gene>
    <name evidence="9 11" type="primary">ruvB</name>
    <name evidence="11" type="ORF">OCA8868_01203</name>
</gene>
<keyword evidence="12" id="KW-1185">Reference proteome</keyword>
<evidence type="ECO:0000256" key="6">
    <source>
        <dbReference type="ARBA" id="ARBA00023125"/>
    </source>
</evidence>
<feature type="domain" description="AAA+ ATPase" evidence="10">
    <location>
        <begin position="52"/>
        <end position="187"/>
    </location>
</feature>
<dbReference type="SUPFAM" id="SSF52540">
    <property type="entry name" value="P-loop containing nucleoside triphosphate hydrolases"/>
    <property type="match status" value="1"/>
</dbReference>
<dbReference type="OrthoDB" id="9804478at2"/>
<dbReference type="InterPro" id="IPR008823">
    <property type="entry name" value="RuvB_wg_C"/>
</dbReference>
<dbReference type="Proteomes" id="UP000203464">
    <property type="component" value="Unassembled WGS sequence"/>
</dbReference>
<dbReference type="InterPro" id="IPR041445">
    <property type="entry name" value="AAA_lid_4"/>
</dbReference>
<dbReference type="Gene3D" id="3.40.50.300">
    <property type="entry name" value="P-loop containing nucleotide triphosphate hydrolases"/>
    <property type="match status" value="1"/>
</dbReference>
<evidence type="ECO:0000256" key="2">
    <source>
        <dbReference type="ARBA" id="ARBA00022741"/>
    </source>
</evidence>
<evidence type="ECO:0000313" key="12">
    <source>
        <dbReference type="Proteomes" id="UP000203464"/>
    </source>
</evidence>
<dbReference type="InterPro" id="IPR003593">
    <property type="entry name" value="AAA+_ATPase"/>
</dbReference>
<comment type="subcellular location">
    <subcellularLocation>
        <location evidence="9">Cytoplasm</location>
    </subcellularLocation>
</comment>
<comment type="caution">
    <text evidence="9">Lacks conserved residue(s) required for the propagation of feature annotation.</text>
</comment>
<keyword evidence="7 9" id="KW-0233">DNA recombination</keyword>
<keyword evidence="11" id="KW-0347">Helicase</keyword>
<feature type="binding site" evidence="9">
    <location>
        <position position="219"/>
    </location>
    <ligand>
        <name>ATP</name>
        <dbReference type="ChEBI" id="CHEBI:30616"/>
    </ligand>
</feature>
<dbReference type="SMART" id="SM00382">
    <property type="entry name" value="AAA"/>
    <property type="match status" value="1"/>
</dbReference>
<feature type="binding site" evidence="9">
    <location>
        <begin position="129"/>
        <end position="131"/>
    </location>
    <ligand>
        <name>ATP</name>
        <dbReference type="ChEBI" id="CHEBI:30616"/>
    </ligand>
</feature>
<dbReference type="InterPro" id="IPR008824">
    <property type="entry name" value="RuvB-like_N"/>
</dbReference>
<dbReference type="Gene3D" id="1.10.8.60">
    <property type="match status" value="1"/>
</dbReference>
<sequence length="340" mass="37093">MNEPDPSLQPQRQSEDNDRALRPQALDEFIGQAEARANLKVFIESAKRRGEAMDHTLFHGPPGLGKTTLAQIMARELGVGFRMTSGPVLAKAGDLAAILTNLEARDVLFIDEIHRLNPAVEEVLYPALEDFELDLVIGEGPAARTVRIELQPFTLIGATTRMGLLTTPLRDRFGIPTRLQFYTTDELHQIVTRGARLMGAPATPDGAQEIAKRARGTPRIAGRLLRRVVDFAIVEGDGTVTQEIADSALTRLGVDHLGLDGADRRYLRLIAENYQGGPVGIETLSAALSEARDALEEVIEPYLLQQGLIQRTPRGRMLAQKAWAHLGMAAPKGQGDMFGG</sequence>
<feature type="binding site" evidence="9">
    <location>
        <position position="292"/>
    </location>
    <ligand>
        <name>DNA</name>
        <dbReference type="ChEBI" id="CHEBI:16991"/>
    </ligand>
</feature>
<accession>A0A238K258</accession>
<keyword evidence="5 9" id="KW-0067">ATP-binding</keyword>
<proteinExistence type="inferred from homology"/>
<evidence type="ECO:0000256" key="8">
    <source>
        <dbReference type="ARBA" id="ARBA00023204"/>
    </source>
</evidence>
<dbReference type="Pfam" id="PF17864">
    <property type="entry name" value="AAA_lid_4"/>
    <property type="match status" value="1"/>
</dbReference>
<dbReference type="GO" id="GO:0000400">
    <property type="term" value="F:four-way junction DNA binding"/>
    <property type="evidence" value="ECO:0007669"/>
    <property type="project" value="UniProtKB-UniRule"/>
</dbReference>
<feature type="binding site" evidence="9">
    <location>
        <position position="22"/>
    </location>
    <ligand>
        <name>ATP</name>
        <dbReference type="ChEBI" id="CHEBI:30616"/>
    </ligand>
</feature>
<evidence type="ECO:0000256" key="5">
    <source>
        <dbReference type="ARBA" id="ARBA00022840"/>
    </source>
</evidence>
<feature type="binding site" evidence="9">
    <location>
        <position position="67"/>
    </location>
    <ligand>
        <name>Mg(2+)</name>
        <dbReference type="ChEBI" id="CHEBI:18420"/>
    </ligand>
</feature>
<dbReference type="InterPro" id="IPR036388">
    <property type="entry name" value="WH-like_DNA-bd_sf"/>
</dbReference>
<dbReference type="GO" id="GO:0005737">
    <property type="term" value="C:cytoplasm"/>
    <property type="evidence" value="ECO:0007669"/>
    <property type="project" value="UniProtKB-SubCell"/>
</dbReference>
<feature type="region of interest" description="Head domain (RuvB-H)" evidence="9">
    <location>
        <begin position="256"/>
        <end position="340"/>
    </location>
</feature>
<feature type="binding site" evidence="9">
    <location>
        <position position="316"/>
    </location>
    <ligand>
        <name>DNA</name>
        <dbReference type="ChEBI" id="CHEBI:16991"/>
    </ligand>
</feature>
<dbReference type="HAMAP" id="MF_00016">
    <property type="entry name" value="DNA_HJ_migration_RuvB"/>
    <property type="match status" value="1"/>
</dbReference>
<feature type="binding site" evidence="9">
    <location>
        <position position="21"/>
    </location>
    <ligand>
        <name>ATP</name>
        <dbReference type="ChEBI" id="CHEBI:30616"/>
    </ligand>
</feature>
<dbReference type="Pfam" id="PF05491">
    <property type="entry name" value="WHD_RuvB"/>
    <property type="match status" value="1"/>
</dbReference>
<feature type="binding site" evidence="9">
    <location>
        <position position="66"/>
    </location>
    <ligand>
        <name>ATP</name>
        <dbReference type="ChEBI" id="CHEBI:30616"/>
    </ligand>
</feature>
<comment type="similarity">
    <text evidence="9">Belongs to the RuvB family.</text>
</comment>
<keyword evidence="3 9" id="KW-0227">DNA damage</keyword>
<evidence type="ECO:0000313" key="11">
    <source>
        <dbReference type="EMBL" id="SMX36979.1"/>
    </source>
</evidence>
<feature type="binding site" evidence="9">
    <location>
        <position position="67"/>
    </location>
    <ligand>
        <name>ATP</name>
        <dbReference type="ChEBI" id="CHEBI:30616"/>
    </ligand>
</feature>
<dbReference type="AlphaFoldDB" id="A0A238K258"/>
<keyword evidence="1 9" id="KW-0963">Cytoplasm</keyword>
<feature type="binding site" evidence="9">
    <location>
        <position position="311"/>
    </location>
    <ligand>
        <name>DNA</name>
        <dbReference type="ChEBI" id="CHEBI:16991"/>
    </ligand>
</feature>
<name>A0A238K258_9RHOB</name>
<comment type="catalytic activity">
    <reaction evidence="9">
        <text>ATP + H2O = ADP + phosphate + H(+)</text>
        <dbReference type="Rhea" id="RHEA:13065"/>
        <dbReference type="ChEBI" id="CHEBI:15377"/>
        <dbReference type="ChEBI" id="CHEBI:15378"/>
        <dbReference type="ChEBI" id="CHEBI:30616"/>
        <dbReference type="ChEBI" id="CHEBI:43474"/>
        <dbReference type="ChEBI" id="CHEBI:456216"/>
    </reaction>
</comment>
<evidence type="ECO:0000256" key="3">
    <source>
        <dbReference type="ARBA" id="ARBA00022763"/>
    </source>
</evidence>
<protein>
    <recommendedName>
        <fullName evidence="9">Holliday junction branch migration complex subunit RuvB</fullName>
        <ecNumber evidence="9">3.6.4.-</ecNumber>
    </recommendedName>
</protein>
<dbReference type="GO" id="GO:0005524">
    <property type="term" value="F:ATP binding"/>
    <property type="evidence" value="ECO:0007669"/>
    <property type="project" value="UniProtKB-UniRule"/>
</dbReference>
<comment type="domain">
    <text evidence="9">Has 3 domains, the large (RuvB-L) and small ATPase (RuvB-S) domains and the C-terminal head (RuvB-H) domain. The head domain binds DNA, while the ATPase domains jointly bind ATP, ADP or are empty depending on the state of the subunit in the translocation cycle. During a single DNA translocation step the structure of each domain remains the same, but their relative positions change.</text>
</comment>
<organism evidence="11 12">
    <name type="scientific">Octadecabacter ascidiaceicola</name>
    <dbReference type="NCBI Taxonomy" id="1655543"/>
    <lineage>
        <taxon>Bacteria</taxon>
        <taxon>Pseudomonadati</taxon>
        <taxon>Pseudomonadota</taxon>
        <taxon>Alphaproteobacteria</taxon>
        <taxon>Rhodobacterales</taxon>
        <taxon>Roseobacteraceae</taxon>
        <taxon>Octadecabacter</taxon>
    </lineage>
</organism>